<feature type="coiled-coil region" evidence="1">
    <location>
        <begin position="37"/>
        <end position="64"/>
    </location>
</feature>
<evidence type="ECO:0000313" key="3">
    <source>
        <dbReference type="EMBL" id="OAT15813.1"/>
    </source>
</evidence>
<sequence length="89" mass="9838">MPDTMSQKTAREGLSNPELFEGGISATKNGVAEPFVQTAAERQIEEAERLRERQSNALLKLVMKAKQEVAEGKTVSPEVALQRLRASRK</sequence>
<proteinExistence type="predicted"/>
<protein>
    <submittedName>
        <fullName evidence="3">Uncharacterized protein</fullName>
    </submittedName>
</protein>
<keyword evidence="1" id="KW-0175">Coiled coil</keyword>
<evidence type="ECO:0000256" key="1">
    <source>
        <dbReference type="SAM" id="Coils"/>
    </source>
</evidence>
<dbReference type="EMBL" id="LXEO01000049">
    <property type="protein sequence ID" value="OAT15813.1"/>
    <property type="molecule type" value="Genomic_DNA"/>
</dbReference>
<feature type="region of interest" description="Disordered" evidence="2">
    <location>
        <begin position="1"/>
        <end position="24"/>
    </location>
</feature>
<reference evidence="3 4" key="1">
    <citation type="submission" date="2016-04" db="EMBL/GenBank/DDBJ databases">
        <title>ATOL: Assembling a taxonomically balanced genome-scale reconstruction of the evolutionary history of the Enterobacteriaceae.</title>
        <authorList>
            <person name="Plunkett G.III."/>
            <person name="Neeno-Eckwall E.C."/>
            <person name="Glasner J.D."/>
            <person name="Perna N.T."/>
        </authorList>
    </citation>
    <scope>NUCLEOTIDE SEQUENCE [LARGE SCALE GENOMIC DNA]</scope>
    <source>
        <strain evidence="3 4">ATCC 51607</strain>
    </source>
</reference>
<name>A0A1B7HJQ4_9ENTR</name>
<dbReference type="RefSeq" id="WP_064555630.1">
    <property type="nucleotide sequence ID" value="NZ_LXEO01000049.1"/>
</dbReference>
<dbReference type="AlphaFoldDB" id="A0A1B7HJQ4"/>
<evidence type="ECO:0000313" key="4">
    <source>
        <dbReference type="Proteomes" id="UP000078286"/>
    </source>
</evidence>
<keyword evidence="4" id="KW-1185">Reference proteome</keyword>
<dbReference type="Proteomes" id="UP000078286">
    <property type="component" value="Unassembled WGS sequence"/>
</dbReference>
<evidence type="ECO:0000256" key="2">
    <source>
        <dbReference type="SAM" id="MobiDB-lite"/>
    </source>
</evidence>
<accession>A0A1B7HJQ4</accession>
<organism evidence="3 4">
    <name type="scientific">Buttiauxella noackiae ATCC 51607</name>
    <dbReference type="NCBI Taxonomy" id="1354255"/>
    <lineage>
        <taxon>Bacteria</taxon>
        <taxon>Pseudomonadati</taxon>
        <taxon>Pseudomonadota</taxon>
        <taxon>Gammaproteobacteria</taxon>
        <taxon>Enterobacterales</taxon>
        <taxon>Enterobacteriaceae</taxon>
        <taxon>Buttiauxella</taxon>
    </lineage>
</organism>
<comment type="caution">
    <text evidence="3">The sequence shown here is derived from an EMBL/GenBank/DDBJ whole genome shotgun (WGS) entry which is preliminary data.</text>
</comment>
<dbReference type="PATRIC" id="fig|1354255.3.peg.3356"/>
<gene>
    <name evidence="3" type="ORF">M979_3261</name>
</gene>